<organism evidence="1 2">
    <name type="scientific">Streptomyces cuspidosporus</name>
    <dbReference type="NCBI Taxonomy" id="66882"/>
    <lineage>
        <taxon>Bacteria</taxon>
        <taxon>Bacillati</taxon>
        <taxon>Actinomycetota</taxon>
        <taxon>Actinomycetes</taxon>
        <taxon>Kitasatosporales</taxon>
        <taxon>Streptomycetaceae</taxon>
        <taxon>Streptomyces</taxon>
    </lineage>
</organism>
<accession>A0ABN3FPR0</accession>
<dbReference type="EMBL" id="BAAASD010000005">
    <property type="protein sequence ID" value="GAA2334823.1"/>
    <property type="molecule type" value="Genomic_DNA"/>
</dbReference>
<keyword evidence="2" id="KW-1185">Reference proteome</keyword>
<evidence type="ECO:0000313" key="1">
    <source>
        <dbReference type="EMBL" id="GAA2334823.1"/>
    </source>
</evidence>
<reference evidence="1 2" key="1">
    <citation type="journal article" date="2019" name="Int. J. Syst. Evol. Microbiol.">
        <title>The Global Catalogue of Microorganisms (GCM) 10K type strain sequencing project: providing services to taxonomists for standard genome sequencing and annotation.</title>
        <authorList>
            <consortium name="The Broad Institute Genomics Platform"/>
            <consortium name="The Broad Institute Genome Sequencing Center for Infectious Disease"/>
            <person name="Wu L."/>
            <person name="Ma J."/>
        </authorList>
    </citation>
    <scope>NUCLEOTIDE SEQUENCE [LARGE SCALE GENOMIC DNA]</scope>
    <source>
        <strain evidence="1 2">JCM 4316</strain>
    </source>
</reference>
<name>A0ABN3FPR0_9ACTN</name>
<gene>
    <name evidence="1" type="ORF">GCM10010246_18460</name>
</gene>
<sequence length="69" mass="6905">MTSAEPPPSGFAVLCAYLFALGREGGEPGEDPGDEPPPGERRALLLRAATAVVASLAICAAALLDIGSP</sequence>
<comment type="caution">
    <text evidence="1">The sequence shown here is derived from an EMBL/GenBank/DDBJ whole genome shotgun (WGS) entry which is preliminary data.</text>
</comment>
<dbReference type="RefSeq" id="WP_346173960.1">
    <property type="nucleotide sequence ID" value="NZ_BAAASD010000005.1"/>
</dbReference>
<proteinExistence type="predicted"/>
<evidence type="ECO:0000313" key="2">
    <source>
        <dbReference type="Proteomes" id="UP001500253"/>
    </source>
</evidence>
<dbReference type="Proteomes" id="UP001500253">
    <property type="component" value="Unassembled WGS sequence"/>
</dbReference>
<protein>
    <submittedName>
        <fullName evidence="1">Uncharacterized protein</fullName>
    </submittedName>
</protein>